<dbReference type="AlphaFoldDB" id="A0A974HLI9"/>
<evidence type="ECO:0008006" key="3">
    <source>
        <dbReference type="Google" id="ProtNLM"/>
    </source>
</evidence>
<accession>A0A974HLI9</accession>
<name>A0A974HLI9_XENLA</name>
<proteinExistence type="predicted"/>
<evidence type="ECO:0000313" key="2">
    <source>
        <dbReference type="Proteomes" id="UP000694892"/>
    </source>
</evidence>
<protein>
    <recommendedName>
        <fullName evidence="3">Leptin receptor</fullName>
    </recommendedName>
</protein>
<dbReference type="EMBL" id="CM004473">
    <property type="protein sequence ID" value="OCT82592.1"/>
    <property type="molecule type" value="Genomic_DNA"/>
</dbReference>
<reference evidence="2" key="1">
    <citation type="journal article" date="2016" name="Nature">
        <title>Genome evolution in the allotetraploid frog Xenopus laevis.</title>
        <authorList>
            <person name="Session A.M."/>
            <person name="Uno Y."/>
            <person name="Kwon T."/>
            <person name="Chapman J.A."/>
            <person name="Toyoda A."/>
            <person name="Takahashi S."/>
            <person name="Fukui A."/>
            <person name="Hikosaka A."/>
            <person name="Suzuki A."/>
            <person name="Kondo M."/>
            <person name="van Heeringen S.J."/>
            <person name="Quigley I."/>
            <person name="Heinz S."/>
            <person name="Ogino H."/>
            <person name="Ochi H."/>
            <person name="Hellsten U."/>
            <person name="Lyons J.B."/>
            <person name="Simakov O."/>
            <person name="Putnam N."/>
            <person name="Stites J."/>
            <person name="Kuroki Y."/>
            <person name="Tanaka T."/>
            <person name="Michiue T."/>
            <person name="Watanabe M."/>
            <person name="Bogdanovic O."/>
            <person name="Lister R."/>
            <person name="Georgiou G."/>
            <person name="Paranjpe S.S."/>
            <person name="van Kruijsbergen I."/>
            <person name="Shu S."/>
            <person name="Carlson J."/>
            <person name="Kinoshita T."/>
            <person name="Ohta Y."/>
            <person name="Mawaribuchi S."/>
            <person name="Jenkins J."/>
            <person name="Grimwood J."/>
            <person name="Schmutz J."/>
            <person name="Mitros T."/>
            <person name="Mozaffari S.V."/>
            <person name="Suzuki Y."/>
            <person name="Haramoto Y."/>
            <person name="Yamamoto T.S."/>
            <person name="Takagi C."/>
            <person name="Heald R."/>
            <person name="Miller K."/>
            <person name="Haudenschild C."/>
            <person name="Kitzman J."/>
            <person name="Nakayama T."/>
            <person name="Izutsu Y."/>
            <person name="Robert J."/>
            <person name="Fortriede J."/>
            <person name="Burns K."/>
            <person name="Lotay V."/>
            <person name="Karimi K."/>
            <person name="Yasuoka Y."/>
            <person name="Dichmann D.S."/>
            <person name="Flajnik M.F."/>
            <person name="Houston D.W."/>
            <person name="Shendure J."/>
            <person name="DuPasquier L."/>
            <person name="Vize P.D."/>
            <person name="Zorn A.M."/>
            <person name="Ito M."/>
            <person name="Marcotte E.M."/>
            <person name="Wallingford J.B."/>
            <person name="Ito Y."/>
            <person name="Asashima M."/>
            <person name="Ueno N."/>
            <person name="Matsuda Y."/>
            <person name="Veenstra G.J."/>
            <person name="Fujiyama A."/>
            <person name="Harland R.M."/>
            <person name="Taira M."/>
            <person name="Rokhsar D.S."/>
        </authorList>
    </citation>
    <scope>NUCLEOTIDE SEQUENCE [LARGE SCALE GENOMIC DNA]</scope>
    <source>
        <strain evidence="2">J</strain>
    </source>
</reference>
<evidence type="ECO:0000313" key="1">
    <source>
        <dbReference type="EMBL" id="OCT82592.1"/>
    </source>
</evidence>
<organism evidence="1 2">
    <name type="scientific">Xenopus laevis</name>
    <name type="common">African clawed frog</name>
    <dbReference type="NCBI Taxonomy" id="8355"/>
    <lineage>
        <taxon>Eukaryota</taxon>
        <taxon>Metazoa</taxon>
        <taxon>Chordata</taxon>
        <taxon>Craniata</taxon>
        <taxon>Vertebrata</taxon>
        <taxon>Euteleostomi</taxon>
        <taxon>Amphibia</taxon>
        <taxon>Batrachia</taxon>
        <taxon>Anura</taxon>
        <taxon>Pipoidea</taxon>
        <taxon>Pipidae</taxon>
        <taxon>Xenopodinae</taxon>
        <taxon>Xenopus</taxon>
        <taxon>Xenopus</taxon>
    </lineage>
</organism>
<sequence>MQITAAYSEMYWTPPSDFFLTCILANKSVSYPLFSGILQNKSDISGKHDISEDRSELRCTYLPDLKSQEHVLCCLWDNSNTNISNFTWNVQCSSGEKTNTLICDLQLLQETQHIINDYQISLHYAL</sequence>
<gene>
    <name evidence="1" type="ORF">XELAEV_18025119mg</name>
</gene>
<dbReference type="Proteomes" id="UP000694892">
    <property type="component" value="Chromosome 4S"/>
</dbReference>